<evidence type="ECO:0000313" key="2">
    <source>
        <dbReference type="Proteomes" id="UP000321570"/>
    </source>
</evidence>
<gene>
    <name evidence="1" type="ORF">WMSIL1_LOCUS10091</name>
</gene>
<accession>A0A564YVK6</accession>
<dbReference type="AlphaFoldDB" id="A0A564YVK6"/>
<dbReference type="Proteomes" id="UP000321570">
    <property type="component" value="Unassembled WGS sequence"/>
</dbReference>
<protein>
    <submittedName>
        <fullName evidence="1">Uncharacterized protein</fullName>
    </submittedName>
</protein>
<sequence length="143" mass="15862">MQNVQALPTCFVSNLIFIPTDLKSCSFTFLPDAVCKPLQAIYDGPFPIPQRGEKTFTILQNGKESIVSMGSVKPAYLDKLVIENATSVFPSDTPVEETEEPIPILVLVDIYLSQIFTRLENSNPLCFLSNSYVSHPLLITYSS</sequence>
<keyword evidence="2" id="KW-1185">Reference proteome</keyword>
<name>A0A564YVK6_HYMDI</name>
<organism evidence="1 2">
    <name type="scientific">Hymenolepis diminuta</name>
    <name type="common">Rat tapeworm</name>
    <dbReference type="NCBI Taxonomy" id="6216"/>
    <lineage>
        <taxon>Eukaryota</taxon>
        <taxon>Metazoa</taxon>
        <taxon>Spiralia</taxon>
        <taxon>Lophotrochozoa</taxon>
        <taxon>Platyhelminthes</taxon>
        <taxon>Cestoda</taxon>
        <taxon>Eucestoda</taxon>
        <taxon>Cyclophyllidea</taxon>
        <taxon>Hymenolepididae</taxon>
        <taxon>Hymenolepis</taxon>
    </lineage>
</organism>
<evidence type="ECO:0000313" key="1">
    <source>
        <dbReference type="EMBL" id="VUZ51321.1"/>
    </source>
</evidence>
<proteinExistence type="predicted"/>
<dbReference type="EMBL" id="CABIJS010000443">
    <property type="protein sequence ID" value="VUZ51321.1"/>
    <property type="molecule type" value="Genomic_DNA"/>
</dbReference>
<reference evidence="1 2" key="1">
    <citation type="submission" date="2019-07" db="EMBL/GenBank/DDBJ databases">
        <authorList>
            <person name="Jastrzebski P J."/>
            <person name="Paukszto L."/>
            <person name="Jastrzebski P J."/>
        </authorList>
    </citation>
    <scope>NUCLEOTIDE SEQUENCE [LARGE SCALE GENOMIC DNA]</scope>
    <source>
        <strain evidence="1 2">WMS-il1</strain>
    </source>
</reference>